<name>A0ACC3BGZ8_9EURO</name>
<dbReference type="Proteomes" id="UP001177260">
    <property type="component" value="Unassembled WGS sequence"/>
</dbReference>
<evidence type="ECO:0000313" key="1">
    <source>
        <dbReference type="EMBL" id="KAK1150215.1"/>
    </source>
</evidence>
<comment type="caution">
    <text evidence="1">The sequence shown here is derived from an EMBL/GenBank/DDBJ whole genome shotgun (WGS) entry which is preliminary data.</text>
</comment>
<keyword evidence="2" id="KW-1185">Reference proteome</keyword>
<reference evidence="1 2" key="1">
    <citation type="journal article" date="2023" name="ACS Omega">
        <title>Identification of the Neoaspergillic Acid Biosynthesis Gene Cluster by Establishing an In Vitro CRISPR-Ribonucleoprotein Genetic System in Aspergillus melleus.</title>
        <authorList>
            <person name="Yuan B."/>
            <person name="Grau M.F."/>
            <person name="Murata R.M."/>
            <person name="Torok T."/>
            <person name="Venkateswaran K."/>
            <person name="Stajich J.E."/>
            <person name="Wang C.C.C."/>
        </authorList>
    </citation>
    <scope>NUCLEOTIDE SEQUENCE [LARGE SCALE GENOMIC DNA]</scope>
    <source>
        <strain evidence="1 2">IMV 1140</strain>
    </source>
</reference>
<organism evidence="1 2">
    <name type="scientific">Aspergillus melleus</name>
    <dbReference type="NCBI Taxonomy" id="138277"/>
    <lineage>
        <taxon>Eukaryota</taxon>
        <taxon>Fungi</taxon>
        <taxon>Dikarya</taxon>
        <taxon>Ascomycota</taxon>
        <taxon>Pezizomycotina</taxon>
        <taxon>Eurotiomycetes</taxon>
        <taxon>Eurotiomycetidae</taxon>
        <taxon>Eurotiales</taxon>
        <taxon>Aspergillaceae</taxon>
        <taxon>Aspergillus</taxon>
        <taxon>Aspergillus subgen. Circumdati</taxon>
    </lineage>
</organism>
<gene>
    <name evidence="1" type="ORF">N8T08_000117</name>
</gene>
<evidence type="ECO:0000313" key="2">
    <source>
        <dbReference type="Proteomes" id="UP001177260"/>
    </source>
</evidence>
<protein>
    <submittedName>
        <fullName evidence="1">Uncharacterized protein</fullName>
    </submittedName>
</protein>
<dbReference type="EMBL" id="JAOPJF010000001">
    <property type="protein sequence ID" value="KAK1150215.1"/>
    <property type="molecule type" value="Genomic_DNA"/>
</dbReference>
<sequence length="641" mass="70771">MPRVVTQPVKAACLACRASKTRCDGQHPCKPSPNMPKQHHPQPVPPRSPSISTPAADISNGNSVSVPACPIPPQSIDSSLQSIIGLLSPFSGMQSTDVETEFLWQPMDTTSSGSETASASPSLRVYTSEEDIANAYYIYIHPYLSLLPSPAVPLYEDRPIAFQPPPGETCTVEQSSLPYWPRSSLSLALCAILALIPPDQNPTPSSVCSVWMRREYARLYAQAALTSAEREIDNLTSVSGSNFSPEQGIIHPNVPMRLHPILALVVLSIYEYCQRGNVSRMRTRANQAMTTAMDLSIHNLGSNASEAQRRAWWTSMFTVLLSSILQETSPIINSSDPRISTPYPVFDARSGKPEPWPLLIRALESLLAVSDILSDCGIGGKAPSTSPHLRDQIRHMDAHILSLITQCDLFTGPVRKESVESLAAQSLGMVARLETHVARNKLHRFRAFMDIPIFYEKHCDLTAIEENGVLPASAYPKSPPDFDAVFPFTEMESSIICLKSSLTISRIFRTLPYPASCGPNSSEMGHEPADPLTSKPDLFCRYPHGLPYFACTSMQAGYTLYMLLHRVRAAMVSDRLSYCYPLLTYPDPATEIQDAERFMEELRHGAESLNIAMKRNALFEGIRQMAREMDSAYNSTFADRG</sequence>
<proteinExistence type="predicted"/>
<accession>A0ACC3BGZ8</accession>